<gene>
    <name evidence="1" type="ORF">S12H4_24871</name>
</gene>
<organism evidence="1">
    <name type="scientific">marine sediment metagenome</name>
    <dbReference type="NCBI Taxonomy" id="412755"/>
    <lineage>
        <taxon>unclassified sequences</taxon>
        <taxon>metagenomes</taxon>
        <taxon>ecological metagenomes</taxon>
    </lineage>
</organism>
<name>X1ST63_9ZZZZ</name>
<accession>X1ST63</accession>
<protein>
    <submittedName>
        <fullName evidence="1">Uncharacterized protein</fullName>
    </submittedName>
</protein>
<sequence>MKEIRRSPDELMEEMERRACQERGLVILSVGQWQAITDAYHSPMIERIADSALSVYPVREIETKKLSFSTYCRREDEFLKTTNPIERMQLGKESP</sequence>
<comment type="caution">
    <text evidence="1">The sequence shown here is derived from an EMBL/GenBank/DDBJ whole genome shotgun (WGS) entry which is preliminary data.</text>
</comment>
<evidence type="ECO:0000313" key="1">
    <source>
        <dbReference type="EMBL" id="GAI82336.1"/>
    </source>
</evidence>
<feature type="non-terminal residue" evidence="1">
    <location>
        <position position="95"/>
    </location>
</feature>
<proteinExistence type="predicted"/>
<dbReference type="EMBL" id="BARW01013665">
    <property type="protein sequence ID" value="GAI82336.1"/>
    <property type="molecule type" value="Genomic_DNA"/>
</dbReference>
<dbReference type="AlphaFoldDB" id="X1ST63"/>
<reference evidence="1" key="1">
    <citation type="journal article" date="2014" name="Front. Microbiol.">
        <title>High frequency of phylogenetically diverse reductive dehalogenase-homologous genes in deep subseafloor sedimentary metagenomes.</title>
        <authorList>
            <person name="Kawai M."/>
            <person name="Futagami T."/>
            <person name="Toyoda A."/>
            <person name="Takaki Y."/>
            <person name="Nishi S."/>
            <person name="Hori S."/>
            <person name="Arai W."/>
            <person name="Tsubouchi T."/>
            <person name="Morono Y."/>
            <person name="Uchiyama I."/>
            <person name="Ito T."/>
            <person name="Fujiyama A."/>
            <person name="Inagaki F."/>
            <person name="Takami H."/>
        </authorList>
    </citation>
    <scope>NUCLEOTIDE SEQUENCE</scope>
    <source>
        <strain evidence="1">Expedition CK06-06</strain>
    </source>
</reference>